<protein>
    <submittedName>
        <fullName evidence="9">TRAP transporter, DctM subunit</fullName>
    </submittedName>
</protein>
<dbReference type="OrthoDB" id="9785600at2"/>
<dbReference type="Proteomes" id="UP000198853">
    <property type="component" value="Unassembled WGS sequence"/>
</dbReference>
<feature type="transmembrane region" description="Helical" evidence="7">
    <location>
        <begin position="172"/>
        <end position="196"/>
    </location>
</feature>
<dbReference type="RefSeq" id="WP_090399435.1">
    <property type="nucleotide sequence ID" value="NZ_FNEN01000016.1"/>
</dbReference>
<comment type="subcellular location">
    <subcellularLocation>
        <location evidence="1">Cell inner membrane</location>
        <topology evidence="1">Multi-pass membrane protein</topology>
    </subcellularLocation>
</comment>
<evidence type="ECO:0000256" key="5">
    <source>
        <dbReference type="ARBA" id="ARBA00022989"/>
    </source>
</evidence>
<feature type="transmembrane region" description="Helical" evidence="7">
    <location>
        <begin position="364"/>
        <end position="386"/>
    </location>
</feature>
<sequence length="431" mass="46809">MDITIISLLILAFLILLLGSSVWIGISLLLVSTGSLLIFTDTPPTQILADILWNDANDYTMFALAGFIFMGEIMLRSTMSKNLFKGLAPWMALLPGKLFHVNIAGSTLFSAVSGSSAATTATIGKITLQELSARNYNQSLSLGSLAGAGTLGFLIPPSLIMIVYGITANVSIGQLFFAGVFPAILLAFCLSFYIAIRSIINPNLAPEKEKFTWKDRIESLPLFLPIVLLITFVLGSIYTGWATPTESAALGVVGALLFAVISRSMTFKQFQDSILGAIKTTTMIMLIVVSASYLSVVFGHLRIPAELTQVVASLELSGWQLLLILTILYIFMGFFLDGFSIIVMSLPLVLPLIVEVGFSPLWFGIYLVLLIEAAQITPPVGFNLFVISGLSKVDVLRIALYALPSFLIIMLVVIIIYIYPEIVLWLPGFVE</sequence>
<feature type="transmembrane region" description="Helical" evidence="7">
    <location>
        <begin position="7"/>
        <end position="39"/>
    </location>
</feature>
<dbReference type="NCBIfam" id="TIGR00786">
    <property type="entry name" value="dctM"/>
    <property type="match status" value="1"/>
</dbReference>
<proteinExistence type="predicted"/>
<reference evidence="9 10" key="1">
    <citation type="submission" date="2016-10" db="EMBL/GenBank/DDBJ databases">
        <authorList>
            <person name="de Groot N.N."/>
        </authorList>
    </citation>
    <scope>NUCLEOTIDE SEQUENCE [LARGE SCALE GENOMIC DNA]</scope>
    <source>
        <strain evidence="9 10">DSM 21771</strain>
    </source>
</reference>
<keyword evidence="3" id="KW-0997">Cell inner membrane</keyword>
<dbReference type="InterPro" id="IPR004681">
    <property type="entry name" value="TRAP_DctM"/>
</dbReference>
<keyword evidence="10" id="KW-1185">Reference proteome</keyword>
<keyword evidence="4 7" id="KW-0812">Transmembrane</keyword>
<dbReference type="EMBL" id="FNEN01000016">
    <property type="protein sequence ID" value="SDJ13680.1"/>
    <property type="molecule type" value="Genomic_DNA"/>
</dbReference>
<dbReference type="Pfam" id="PF06808">
    <property type="entry name" value="DctM"/>
    <property type="match status" value="1"/>
</dbReference>
<evidence type="ECO:0000256" key="1">
    <source>
        <dbReference type="ARBA" id="ARBA00004429"/>
    </source>
</evidence>
<feature type="domain" description="TRAP C4-dicarboxylate transport system permease DctM subunit" evidence="8">
    <location>
        <begin position="12"/>
        <end position="421"/>
    </location>
</feature>
<feature type="transmembrane region" description="Helical" evidence="7">
    <location>
        <begin position="318"/>
        <end position="336"/>
    </location>
</feature>
<feature type="transmembrane region" description="Helical" evidence="7">
    <location>
        <begin position="277"/>
        <end position="298"/>
    </location>
</feature>
<evidence type="ECO:0000256" key="4">
    <source>
        <dbReference type="ARBA" id="ARBA00022692"/>
    </source>
</evidence>
<keyword evidence="6 7" id="KW-0472">Membrane</keyword>
<feature type="transmembrane region" description="Helical" evidence="7">
    <location>
        <begin position="217"/>
        <end position="241"/>
    </location>
</feature>
<keyword evidence="5 7" id="KW-1133">Transmembrane helix</keyword>
<evidence type="ECO:0000313" key="9">
    <source>
        <dbReference type="EMBL" id="SDJ13680.1"/>
    </source>
</evidence>
<dbReference type="PANTHER" id="PTHR33362:SF5">
    <property type="entry name" value="C4-DICARBOXYLATE TRAP TRANSPORTER LARGE PERMEASE PROTEIN DCTM"/>
    <property type="match status" value="1"/>
</dbReference>
<dbReference type="GO" id="GO:0005886">
    <property type="term" value="C:plasma membrane"/>
    <property type="evidence" value="ECO:0007669"/>
    <property type="project" value="UniProtKB-SubCell"/>
</dbReference>
<feature type="transmembrane region" description="Helical" evidence="7">
    <location>
        <begin position="398"/>
        <end position="419"/>
    </location>
</feature>
<feature type="transmembrane region" description="Helical" evidence="7">
    <location>
        <begin position="142"/>
        <end position="166"/>
    </location>
</feature>
<feature type="transmembrane region" description="Helical" evidence="7">
    <location>
        <begin position="59"/>
        <end position="75"/>
    </location>
</feature>
<dbReference type="AlphaFoldDB" id="A0A1G8RBC2"/>
<dbReference type="PIRSF" id="PIRSF006066">
    <property type="entry name" value="HI0050"/>
    <property type="match status" value="1"/>
</dbReference>
<organism evidence="9 10">
    <name type="scientific">Natribacillus halophilus</name>
    <dbReference type="NCBI Taxonomy" id="549003"/>
    <lineage>
        <taxon>Bacteria</taxon>
        <taxon>Bacillati</taxon>
        <taxon>Bacillota</taxon>
        <taxon>Bacilli</taxon>
        <taxon>Bacillales</taxon>
        <taxon>Bacillaceae</taxon>
        <taxon>Natribacillus</taxon>
    </lineage>
</organism>
<dbReference type="InterPro" id="IPR010656">
    <property type="entry name" value="DctM"/>
</dbReference>
<dbReference type="GO" id="GO:0022857">
    <property type="term" value="F:transmembrane transporter activity"/>
    <property type="evidence" value="ECO:0007669"/>
    <property type="project" value="TreeGrafter"/>
</dbReference>
<accession>A0A1G8RBC2</accession>
<evidence type="ECO:0000256" key="2">
    <source>
        <dbReference type="ARBA" id="ARBA00022475"/>
    </source>
</evidence>
<dbReference type="PANTHER" id="PTHR33362">
    <property type="entry name" value="SIALIC ACID TRAP TRANSPORTER PERMEASE PROTEIN SIAT-RELATED"/>
    <property type="match status" value="1"/>
</dbReference>
<evidence type="ECO:0000259" key="8">
    <source>
        <dbReference type="Pfam" id="PF06808"/>
    </source>
</evidence>
<name>A0A1G8RBC2_9BACI</name>
<keyword evidence="2" id="KW-1003">Cell membrane</keyword>
<gene>
    <name evidence="9" type="ORF">SAMN04488123_11632</name>
</gene>
<feature type="transmembrane region" description="Helical" evidence="7">
    <location>
        <begin position="247"/>
        <end position="265"/>
    </location>
</feature>
<evidence type="ECO:0000313" key="10">
    <source>
        <dbReference type="Proteomes" id="UP000198853"/>
    </source>
</evidence>
<evidence type="ECO:0000256" key="6">
    <source>
        <dbReference type="ARBA" id="ARBA00023136"/>
    </source>
</evidence>
<evidence type="ECO:0000256" key="7">
    <source>
        <dbReference type="SAM" id="Phobius"/>
    </source>
</evidence>
<evidence type="ECO:0000256" key="3">
    <source>
        <dbReference type="ARBA" id="ARBA00022519"/>
    </source>
</evidence>